<evidence type="ECO:0000256" key="7">
    <source>
        <dbReference type="ARBA" id="ARBA00023163"/>
    </source>
</evidence>
<keyword evidence="2" id="KW-0479">Metal-binding</keyword>
<dbReference type="InterPro" id="IPR015300">
    <property type="entry name" value="DNA-bd_pseudobarrel_sf"/>
</dbReference>
<evidence type="ECO:0000256" key="1">
    <source>
        <dbReference type="ARBA" id="ARBA00004123"/>
    </source>
</evidence>
<evidence type="ECO:0000256" key="4">
    <source>
        <dbReference type="ARBA" id="ARBA00022833"/>
    </source>
</evidence>
<dbReference type="GO" id="GO:0005634">
    <property type="term" value="C:nucleus"/>
    <property type="evidence" value="ECO:0007669"/>
    <property type="project" value="UniProtKB-SubCell"/>
</dbReference>
<keyword evidence="4" id="KW-0862">Zinc</keyword>
<organism evidence="12">
    <name type="scientific">Musa acuminata subsp. malaccensis</name>
    <name type="common">Wild banana</name>
    <name type="synonym">Musa malaccensis</name>
    <dbReference type="NCBI Taxonomy" id="214687"/>
    <lineage>
        <taxon>Eukaryota</taxon>
        <taxon>Viridiplantae</taxon>
        <taxon>Streptophyta</taxon>
        <taxon>Embryophyta</taxon>
        <taxon>Tracheophyta</taxon>
        <taxon>Spermatophyta</taxon>
        <taxon>Magnoliopsida</taxon>
        <taxon>Liliopsida</taxon>
        <taxon>Zingiberales</taxon>
        <taxon>Musaceae</taxon>
        <taxon>Musa</taxon>
    </lineage>
</organism>
<dbReference type="PANTHER" id="PTHR46245">
    <property type="entry name" value="B3 DOMAIN-CONTAINING PROTEIN OS07G0563300"/>
    <property type="match status" value="1"/>
</dbReference>
<keyword evidence="5" id="KW-0805">Transcription regulation</keyword>
<feature type="region of interest" description="Disordered" evidence="9">
    <location>
        <begin position="564"/>
        <end position="585"/>
    </location>
</feature>
<feature type="compositionally biased region" description="Polar residues" evidence="9">
    <location>
        <begin position="492"/>
        <end position="510"/>
    </location>
</feature>
<feature type="domain" description="CW-type" evidence="11">
    <location>
        <begin position="647"/>
        <end position="697"/>
    </location>
</feature>
<dbReference type="SMART" id="SM01019">
    <property type="entry name" value="B3"/>
    <property type="match status" value="1"/>
</dbReference>
<dbReference type="Gene3D" id="3.30.40.100">
    <property type="match status" value="1"/>
</dbReference>
<gene>
    <name evidence="12" type="ORF">GSMUA_337450.1</name>
</gene>
<accession>A0A8D6ZIR7</accession>
<dbReference type="InterPro" id="IPR003340">
    <property type="entry name" value="B3_DNA-bd"/>
</dbReference>
<comment type="subcellular location">
    <subcellularLocation>
        <location evidence="1">Nucleus</location>
    </subcellularLocation>
</comment>
<dbReference type="PROSITE" id="PS50863">
    <property type="entry name" value="B3"/>
    <property type="match status" value="1"/>
</dbReference>
<dbReference type="EMBL" id="HG996472">
    <property type="protein sequence ID" value="CAG1830491.1"/>
    <property type="molecule type" value="Genomic_DNA"/>
</dbReference>
<evidence type="ECO:0000259" key="11">
    <source>
        <dbReference type="PROSITE" id="PS51050"/>
    </source>
</evidence>
<keyword evidence="6" id="KW-0238">DNA-binding</keyword>
<feature type="region of interest" description="Disordered" evidence="9">
    <location>
        <begin position="490"/>
        <end position="516"/>
    </location>
</feature>
<sequence>MSSPTSVSLSGGKICFNSHCKEVILDHTPPRKKGGWRLRSGEIAELCDRCSCAFEQGSFCETFHSDVAGWRNCEACGKRVHCGCVASAPTYVFLDVGGVECIACARKSLAMAPNQMLSSPMLMHQHVSERRDLPVKSGRPITSPFSGQWRQAPHMWNMTSLQSDLQQRLSYEFDRPSNIEKLAPGGRHSISAHEKKFEELPERIMSGSHNNIARDRYAHGNTGLESFPSYNKYKEEVRNTDVLLKSFLLVGENDPDSTRKSVIPDPCSTSSGVKIEAKANSSIKLQPLPISKEDSSPLIGLAAPFSSTNGSREPMKFLSNQPPQLTTSPLPKQFYPEGIADTELQIQMRNGRARVDARSRTQLLPRYWPRITDQELQQISGDTNSVITPLFEKMLSASDAGRIGRLVLPKKCAEAYFPTISQPEGLPLKVQDASGKDWVFQFRFWPNNNSRMYVLEGVTPCIQAMQLQAGDTVTFSRIDPEGKLVMGFRKASSGSTEQDTQTHISGSDFSTPPEGNDKIAVTDLIGNVPFRASKASIEPSNPINAADKSSWPKFTKAGFIQQDGPAARSLQVPSKRKASTLGSKSKRLRIENEESMELKLTWEEAQELLRPPPNSSPGIVVIEGHEFEEYEEAPVLGKRTYFTTNPAGENYQWAQCEDCLKWRKLPIDALLPFKWTCTENVSDPQRSSCSSAQELNLEQIAAMISCKTADASKRAKVKVESNNIEVSDGLDTLANLAILGEGKNLPTSQPTTRHPRHRPGCTCIVCIQPPSGKGPKHKQTCTCNVCLTVKRRFRTLMLRREKRQSEKESETARKQQQKPMLPSSEVLPQVKSDPSSTGPGDDNASQKEIASNDTIVNAAPDHRRTSPTAVKAPQIDLNIQPEREEDPSPKSDTGSMMRLIRDSTTRTAR</sequence>
<evidence type="ECO:0000259" key="10">
    <source>
        <dbReference type="PROSITE" id="PS50863"/>
    </source>
</evidence>
<evidence type="ECO:0000256" key="2">
    <source>
        <dbReference type="ARBA" id="ARBA00022723"/>
    </source>
</evidence>
<feature type="domain" description="TF-B3" evidence="10">
    <location>
        <begin position="391"/>
        <end position="492"/>
    </location>
</feature>
<dbReference type="Pfam" id="PF02362">
    <property type="entry name" value="B3"/>
    <property type="match status" value="1"/>
</dbReference>
<keyword evidence="7" id="KW-0804">Transcription</keyword>
<evidence type="ECO:0000256" key="8">
    <source>
        <dbReference type="ARBA" id="ARBA00023242"/>
    </source>
</evidence>
<name>A0A8D6ZIR7_MUSAM</name>
<dbReference type="GO" id="GO:0008270">
    <property type="term" value="F:zinc ion binding"/>
    <property type="evidence" value="ECO:0007669"/>
    <property type="project" value="UniProtKB-KW"/>
</dbReference>
<dbReference type="FunFam" id="2.40.330.10:FF:000006">
    <property type="entry name" value="B3 domain-containing transcription repressor VAL1"/>
    <property type="match status" value="1"/>
</dbReference>
<feature type="region of interest" description="Disordered" evidence="9">
    <location>
        <begin position="799"/>
        <end position="909"/>
    </location>
</feature>
<keyword evidence="8" id="KW-0539">Nucleus</keyword>
<dbReference type="PROSITE" id="PS51050">
    <property type="entry name" value="ZF_CW"/>
    <property type="match status" value="1"/>
</dbReference>
<dbReference type="CDD" id="cd10017">
    <property type="entry name" value="B3_DNA"/>
    <property type="match status" value="1"/>
</dbReference>
<proteinExistence type="predicted"/>
<dbReference type="GO" id="GO:0003677">
    <property type="term" value="F:DNA binding"/>
    <property type="evidence" value="ECO:0007669"/>
    <property type="project" value="UniProtKB-KW"/>
</dbReference>
<reference evidence="12" key="1">
    <citation type="submission" date="2021-03" db="EMBL/GenBank/DDBJ databases">
        <authorList>
            <consortium name="Genoscope - CEA"/>
            <person name="William W."/>
        </authorList>
    </citation>
    <scope>NUCLEOTIDE SEQUENCE</scope>
    <source>
        <strain evidence="12">Doubled-haploid Pahang</strain>
    </source>
</reference>
<dbReference type="Gene3D" id="2.40.330.10">
    <property type="entry name" value="DNA-binding pseudobarrel domain"/>
    <property type="match status" value="1"/>
</dbReference>
<evidence type="ECO:0000256" key="9">
    <source>
        <dbReference type="SAM" id="MobiDB-lite"/>
    </source>
</evidence>
<dbReference type="Pfam" id="PF25813">
    <property type="entry name" value="zf_VAL1_N"/>
    <property type="match status" value="1"/>
</dbReference>
<evidence type="ECO:0000256" key="3">
    <source>
        <dbReference type="ARBA" id="ARBA00022771"/>
    </source>
</evidence>
<evidence type="ECO:0000313" key="12">
    <source>
        <dbReference type="EMBL" id="CAG1830491.1"/>
    </source>
</evidence>
<dbReference type="GO" id="GO:0006355">
    <property type="term" value="P:regulation of DNA-templated transcription"/>
    <property type="evidence" value="ECO:0007669"/>
    <property type="project" value="UniProtKB-ARBA"/>
</dbReference>
<keyword evidence="3" id="KW-0863">Zinc-finger</keyword>
<dbReference type="OrthoDB" id="757982at2759"/>
<dbReference type="Pfam" id="PF07496">
    <property type="entry name" value="zf-CW"/>
    <property type="match status" value="1"/>
</dbReference>
<dbReference type="AlphaFoldDB" id="A0A8D6ZIR7"/>
<dbReference type="SUPFAM" id="SSF101936">
    <property type="entry name" value="DNA-binding pseudobarrel domain"/>
    <property type="match status" value="1"/>
</dbReference>
<dbReference type="InterPro" id="IPR057743">
    <property type="entry name" value="Zfn_VAL1-3_N"/>
</dbReference>
<feature type="compositionally biased region" description="Basic and acidic residues" evidence="9">
    <location>
        <begin position="899"/>
        <end position="909"/>
    </location>
</feature>
<evidence type="ECO:0000256" key="6">
    <source>
        <dbReference type="ARBA" id="ARBA00023125"/>
    </source>
</evidence>
<evidence type="ECO:0000256" key="5">
    <source>
        <dbReference type="ARBA" id="ARBA00023015"/>
    </source>
</evidence>
<dbReference type="PANTHER" id="PTHR46245:SF10">
    <property type="entry name" value="B3 DOMAIN-CONTAINING TRANSCRIPTION FACTOR VAL3"/>
    <property type="match status" value="1"/>
</dbReference>
<feature type="compositionally biased region" description="Polar residues" evidence="9">
    <location>
        <begin position="846"/>
        <end position="855"/>
    </location>
</feature>
<feature type="compositionally biased region" description="Basic and acidic residues" evidence="9">
    <location>
        <begin position="803"/>
        <end position="813"/>
    </location>
</feature>
<protein>
    <submittedName>
        <fullName evidence="12">(wild Malaysian banana) hypothetical protein</fullName>
    </submittedName>
</protein>
<dbReference type="InterPro" id="IPR011124">
    <property type="entry name" value="Znf_CW"/>
</dbReference>